<organism evidence="1 2">
    <name type="scientific">Aquilegia coerulea</name>
    <name type="common">Rocky mountain columbine</name>
    <dbReference type="NCBI Taxonomy" id="218851"/>
    <lineage>
        <taxon>Eukaryota</taxon>
        <taxon>Viridiplantae</taxon>
        <taxon>Streptophyta</taxon>
        <taxon>Embryophyta</taxon>
        <taxon>Tracheophyta</taxon>
        <taxon>Spermatophyta</taxon>
        <taxon>Magnoliopsida</taxon>
        <taxon>Ranunculales</taxon>
        <taxon>Ranunculaceae</taxon>
        <taxon>Thalictroideae</taxon>
        <taxon>Aquilegia</taxon>
    </lineage>
</organism>
<accession>A0A2G5CF14</accession>
<keyword evidence="2" id="KW-1185">Reference proteome</keyword>
<gene>
    <name evidence="1" type="ORF">AQUCO_05800119v1</name>
</gene>
<protein>
    <submittedName>
        <fullName evidence="1">Uncharacterized protein</fullName>
    </submittedName>
</protein>
<proteinExistence type="predicted"/>
<name>A0A2G5CF14_AQUCA</name>
<dbReference type="EMBL" id="KZ305075">
    <property type="protein sequence ID" value="PIA29823.1"/>
    <property type="molecule type" value="Genomic_DNA"/>
</dbReference>
<evidence type="ECO:0000313" key="2">
    <source>
        <dbReference type="Proteomes" id="UP000230069"/>
    </source>
</evidence>
<evidence type="ECO:0000313" key="1">
    <source>
        <dbReference type="EMBL" id="PIA29823.1"/>
    </source>
</evidence>
<dbReference type="EMBL" id="KZ305075">
    <property type="protein sequence ID" value="PIA29824.1"/>
    <property type="molecule type" value="Genomic_DNA"/>
</dbReference>
<dbReference type="AlphaFoldDB" id="A0A2G5CF14"/>
<reference evidence="1 2" key="1">
    <citation type="submission" date="2017-09" db="EMBL/GenBank/DDBJ databases">
        <title>WGS assembly of Aquilegia coerulea Goldsmith.</title>
        <authorList>
            <person name="Hodges S."/>
            <person name="Kramer E."/>
            <person name="Nordborg M."/>
            <person name="Tomkins J."/>
            <person name="Borevitz J."/>
            <person name="Derieg N."/>
            <person name="Yan J."/>
            <person name="Mihaltcheva S."/>
            <person name="Hayes R.D."/>
            <person name="Rokhsar D."/>
        </authorList>
    </citation>
    <scope>NUCLEOTIDE SEQUENCE [LARGE SCALE GENOMIC DNA]</scope>
    <source>
        <strain evidence="2">cv. Goldsmith</strain>
    </source>
</reference>
<sequence>MQSFMLNMIRLLMSASWKFILYANLVLVCWSSVGYTRLRSLRALGFCSLGWDAFTFKAIDSLLTMKVFSLNFGNT</sequence>
<dbReference type="Proteomes" id="UP000230069">
    <property type="component" value="Unassembled WGS sequence"/>
</dbReference>